<keyword evidence="2" id="KW-0843">Virulence</keyword>
<feature type="domain" description="LysM" evidence="5">
    <location>
        <begin position="216"/>
        <end position="261"/>
    </location>
</feature>
<dbReference type="Pfam" id="PF01476">
    <property type="entry name" value="LysM"/>
    <property type="match status" value="4"/>
</dbReference>
<dbReference type="CDD" id="cd00118">
    <property type="entry name" value="LysM"/>
    <property type="match status" value="2"/>
</dbReference>
<comment type="similarity">
    <text evidence="3">Belongs to the secreted LysM effector family.</text>
</comment>
<reference evidence="6" key="1">
    <citation type="submission" date="2023-06" db="EMBL/GenBank/DDBJ databases">
        <authorList>
            <person name="Noh H."/>
        </authorList>
    </citation>
    <scope>NUCLEOTIDE SEQUENCE</scope>
    <source>
        <strain evidence="6">DUCC20226</strain>
    </source>
</reference>
<name>A0AAD9SJ86_PHOAM</name>
<dbReference type="Gene3D" id="3.10.350.10">
    <property type="entry name" value="LysM domain"/>
    <property type="match status" value="3"/>
</dbReference>
<evidence type="ECO:0000313" key="7">
    <source>
        <dbReference type="Proteomes" id="UP001265746"/>
    </source>
</evidence>
<dbReference type="PANTHER" id="PTHR34997:SF21">
    <property type="entry name" value="LYSM DOMAIN-CONTAINING PROTEIN"/>
    <property type="match status" value="1"/>
</dbReference>
<evidence type="ECO:0000256" key="3">
    <source>
        <dbReference type="ARBA" id="ARBA00044955"/>
    </source>
</evidence>
<evidence type="ECO:0000256" key="4">
    <source>
        <dbReference type="SAM" id="SignalP"/>
    </source>
</evidence>
<protein>
    <recommendedName>
        <fullName evidence="5">LysM domain-containing protein</fullName>
    </recommendedName>
</protein>
<evidence type="ECO:0000259" key="5">
    <source>
        <dbReference type="PROSITE" id="PS51782"/>
    </source>
</evidence>
<gene>
    <name evidence="6" type="ORF">N8I77_003595</name>
</gene>
<feature type="signal peptide" evidence="4">
    <location>
        <begin position="1"/>
        <end position="20"/>
    </location>
</feature>
<evidence type="ECO:0000256" key="1">
    <source>
        <dbReference type="ARBA" id="ARBA00022669"/>
    </source>
</evidence>
<dbReference type="InterPro" id="IPR018392">
    <property type="entry name" value="LysM"/>
</dbReference>
<keyword evidence="7" id="KW-1185">Reference proteome</keyword>
<dbReference type="PANTHER" id="PTHR34997">
    <property type="entry name" value="AM15"/>
    <property type="match status" value="1"/>
</dbReference>
<feature type="domain" description="LysM" evidence="5">
    <location>
        <begin position="635"/>
        <end position="662"/>
    </location>
</feature>
<evidence type="ECO:0000256" key="2">
    <source>
        <dbReference type="ARBA" id="ARBA00023026"/>
    </source>
</evidence>
<dbReference type="PROSITE" id="PS51782">
    <property type="entry name" value="LYSM"/>
    <property type="match status" value="4"/>
</dbReference>
<accession>A0AAD9SJ86</accession>
<feature type="domain" description="LysM" evidence="5">
    <location>
        <begin position="357"/>
        <end position="403"/>
    </location>
</feature>
<sequence>MATTLSLVLVALLLAWPGEAFQYLTEATLPVVGLTSGCVSALTSDLACPRQVRTFTWGDFYPVATLEQVCTASCAAALAGYETSVAGACVAETYNLTEHSDAPVSLIPQTLHYYYNRSCITDGSRWCNNVAAQAAGVTNTGAAKRQGVDKCDDCLIKHMQFVAGSPINGGVAFQDEYSSLTSSCSKTGFPLPSSTTPYPQPPIVTTTPATPTCTGATYQIQPGDTCQSVSQAQDVGTAWLLLDNGLQAFCGNFPTSGSLCVQSTCKVYTVQTNDTCASIAEAQGVSAVMLGLWNPVLGTSCRSIGKSIGDSICLSPPGGGSDYTIPTATAQPTAGPSDVPAPVPTNVAVGTNTHCSLFYEVQPDEYCNLILLRYSISLDDFMFLNQGINSNCTNLFAFESYCVRPVGAIDTYPSHSGYVPPVSATNTIPYDSLPKATYTPPAITGLPAILPLANGTRKDCYLFVDGSQLQVEYDLANTLYISTCQALAGGWGVSLEELQNWNPSLNTNSSDCAPQDGFRYCMEAYDASLVTPGTPQPISETELPIRDGATPDCLEFAPIAAPMSCAQALLTYGLTIAQFYAWYEGILESPATRVPSLIDIGVVAPSPTTTSQAPTTTAVSPPGPTQPGIVANCNKWHVVVSGDGCWSIANQYGISLETFYLW</sequence>
<dbReference type="GO" id="GO:0008061">
    <property type="term" value="F:chitin binding"/>
    <property type="evidence" value="ECO:0007669"/>
    <property type="project" value="UniProtKB-KW"/>
</dbReference>
<proteinExistence type="inferred from homology"/>
<dbReference type="Proteomes" id="UP001265746">
    <property type="component" value="Unassembled WGS sequence"/>
</dbReference>
<organism evidence="6 7">
    <name type="scientific">Phomopsis amygdali</name>
    <name type="common">Fusicoccum amygdali</name>
    <dbReference type="NCBI Taxonomy" id="1214568"/>
    <lineage>
        <taxon>Eukaryota</taxon>
        <taxon>Fungi</taxon>
        <taxon>Dikarya</taxon>
        <taxon>Ascomycota</taxon>
        <taxon>Pezizomycotina</taxon>
        <taxon>Sordariomycetes</taxon>
        <taxon>Sordariomycetidae</taxon>
        <taxon>Diaporthales</taxon>
        <taxon>Diaporthaceae</taxon>
        <taxon>Diaporthe</taxon>
    </lineage>
</organism>
<keyword evidence="1" id="KW-0147">Chitin-binding</keyword>
<dbReference type="InterPro" id="IPR052210">
    <property type="entry name" value="LysM1-like"/>
</dbReference>
<feature type="domain" description="LysM" evidence="5">
    <location>
        <begin position="266"/>
        <end position="314"/>
    </location>
</feature>
<dbReference type="AlphaFoldDB" id="A0AAD9SJ86"/>
<keyword evidence="4" id="KW-0732">Signal</keyword>
<dbReference type="SUPFAM" id="SSF54106">
    <property type="entry name" value="LysM domain"/>
    <property type="match status" value="1"/>
</dbReference>
<feature type="chain" id="PRO_5041962505" description="LysM domain-containing protein" evidence="4">
    <location>
        <begin position="21"/>
        <end position="662"/>
    </location>
</feature>
<dbReference type="InterPro" id="IPR036779">
    <property type="entry name" value="LysM_dom_sf"/>
</dbReference>
<evidence type="ECO:0000313" key="6">
    <source>
        <dbReference type="EMBL" id="KAK2610142.1"/>
    </source>
</evidence>
<comment type="caution">
    <text evidence="6">The sequence shown here is derived from an EMBL/GenBank/DDBJ whole genome shotgun (WGS) entry which is preliminary data.</text>
</comment>
<dbReference type="SMART" id="SM00257">
    <property type="entry name" value="LysM"/>
    <property type="match status" value="3"/>
</dbReference>
<dbReference type="EMBL" id="JAUJFL010000002">
    <property type="protein sequence ID" value="KAK2610142.1"/>
    <property type="molecule type" value="Genomic_DNA"/>
</dbReference>